<dbReference type="EMBL" id="CP097206">
    <property type="protein sequence ID" value="UQV27228.1"/>
    <property type="molecule type" value="Genomic_DNA"/>
</dbReference>
<accession>A0AAX3B980</accession>
<keyword evidence="1" id="KW-1133">Transmembrane helix</keyword>
<proteinExistence type="predicted"/>
<keyword evidence="3" id="KW-1185">Reference proteome</keyword>
<name>A0AAX3B980_9MOLU</name>
<dbReference type="AlphaFoldDB" id="A0AAX3B980"/>
<evidence type="ECO:0000313" key="2">
    <source>
        <dbReference type="EMBL" id="UQV27228.1"/>
    </source>
</evidence>
<sequence length="387" mass="46422">MNITKIFNYKLIVCIINLFLISGMFFAVFSNYQTQINSKEVILSPKNNILNKYNDDSKMVIPEKKFFSIDQEFLKSITDIRKKVFKNGELVGIKLYENEDDKFPIMFEEYNEKNFITQVTKYNKENGFKLYTIKYIYDKSSKVINKIKEIYNDLQKISQIEIYNVNYSFDKSNDCLSKVTKYNDFNNILYTIDYIYNKSQKVSRMNKDIYNDLGKRLFTEIYHIIDGSEMPVLIKKIRYSLKNGIIESIFHYFNAKDNKKKIVKQFFVGGILYKTITEETDLLANKKTKIVYQDRNDEIFKISEYDLNQHMWCSDVYKNKVIVDRRCEDKKDKSNRSYKHYQKLQNKEDLALIDEQFIDEQNNVWNKQYIYKANGELDHVISKKIYY</sequence>
<dbReference type="Proteomes" id="UP000769022">
    <property type="component" value="Chromosome"/>
</dbReference>
<organism evidence="2 3">
    <name type="scientific">Candidatus Phytoplasma asiaticum</name>
    <dbReference type="NCBI Taxonomy" id="2763338"/>
    <lineage>
        <taxon>Bacteria</taxon>
        <taxon>Bacillati</taxon>
        <taxon>Mycoplasmatota</taxon>
        <taxon>Mollicutes</taxon>
        <taxon>Acholeplasmatales</taxon>
        <taxon>Acholeplasmataceae</taxon>
        <taxon>Candidatus Phytoplasma</taxon>
        <taxon>16SrII (Peanut WB group)</taxon>
    </lineage>
</organism>
<gene>
    <name evidence="2" type="ORF">H7686_0000055</name>
</gene>
<feature type="transmembrane region" description="Helical" evidence="1">
    <location>
        <begin position="7"/>
        <end position="29"/>
    </location>
</feature>
<reference evidence="2 3" key="1">
    <citation type="submission" date="2022-05" db="EMBL/GenBank/DDBJ databases">
        <title>'Parthenium hysterophorus' phyllody phytoplasma strain PR34.</title>
        <authorList>
            <person name="Kirdat K."/>
            <person name="Tiwarekar B."/>
            <person name="Yadav A."/>
        </authorList>
    </citation>
    <scope>NUCLEOTIDE SEQUENCE [LARGE SCALE GENOMIC DNA]</scope>
    <source>
        <strain evidence="2 3">PR34</strain>
    </source>
</reference>
<dbReference type="KEGG" id="pphy:H7686_0000055"/>
<evidence type="ECO:0008006" key="4">
    <source>
        <dbReference type="Google" id="ProtNLM"/>
    </source>
</evidence>
<evidence type="ECO:0000256" key="1">
    <source>
        <dbReference type="SAM" id="Phobius"/>
    </source>
</evidence>
<keyword evidence="1" id="KW-0812">Transmembrane</keyword>
<protein>
    <recommendedName>
        <fullName evidence="4">Effector</fullName>
    </recommendedName>
</protein>
<keyword evidence="1" id="KW-0472">Membrane</keyword>
<evidence type="ECO:0000313" key="3">
    <source>
        <dbReference type="Proteomes" id="UP000769022"/>
    </source>
</evidence>
<dbReference type="RefSeq" id="WP_193622014.1">
    <property type="nucleotide sequence ID" value="NZ_JACRYS020000003.1"/>
</dbReference>